<gene>
    <name evidence="2" type="ORF">MVEN_01325400</name>
</gene>
<feature type="compositionally biased region" description="Low complexity" evidence="1">
    <location>
        <begin position="153"/>
        <end position="168"/>
    </location>
</feature>
<proteinExistence type="predicted"/>
<feature type="compositionally biased region" description="Basic and acidic residues" evidence="1">
    <location>
        <begin position="176"/>
        <end position="186"/>
    </location>
</feature>
<dbReference type="EMBL" id="JACAZI010000010">
    <property type="protein sequence ID" value="KAF7350222.1"/>
    <property type="molecule type" value="Genomic_DNA"/>
</dbReference>
<comment type="caution">
    <text evidence="2">The sequence shown here is derived from an EMBL/GenBank/DDBJ whole genome shotgun (WGS) entry which is preliminary data.</text>
</comment>
<dbReference type="AlphaFoldDB" id="A0A8H6Y020"/>
<feature type="compositionally biased region" description="Low complexity" evidence="1">
    <location>
        <begin position="69"/>
        <end position="91"/>
    </location>
</feature>
<feature type="region of interest" description="Disordered" evidence="1">
    <location>
        <begin position="126"/>
        <end position="197"/>
    </location>
</feature>
<sequence>MSLSPPSSPTPDHNTADTTQTQIASVSIPVPIRAPPTPPPNASPRTTPVSPTTIAAAPSESSPSPPPSHADSSITSSESTSAASVLVSPSLQSPPLPEIPSPLLGLPTSVSSPAWFPPFSSIASPFSPHEHSPLVPSSSSGTLVECLSPPSPQTKSSSPPPYKSTSSQLSPLVVKPTRELELERRARSSTRRCACRD</sequence>
<feature type="compositionally biased region" description="Pro residues" evidence="1">
    <location>
        <begin position="32"/>
        <end position="42"/>
    </location>
</feature>
<evidence type="ECO:0000313" key="2">
    <source>
        <dbReference type="EMBL" id="KAF7350222.1"/>
    </source>
</evidence>
<accession>A0A8H6Y020</accession>
<keyword evidence="3" id="KW-1185">Reference proteome</keyword>
<evidence type="ECO:0000313" key="3">
    <source>
        <dbReference type="Proteomes" id="UP000620124"/>
    </source>
</evidence>
<organism evidence="2 3">
    <name type="scientific">Mycena venus</name>
    <dbReference type="NCBI Taxonomy" id="2733690"/>
    <lineage>
        <taxon>Eukaryota</taxon>
        <taxon>Fungi</taxon>
        <taxon>Dikarya</taxon>
        <taxon>Basidiomycota</taxon>
        <taxon>Agaricomycotina</taxon>
        <taxon>Agaricomycetes</taxon>
        <taxon>Agaricomycetidae</taxon>
        <taxon>Agaricales</taxon>
        <taxon>Marasmiineae</taxon>
        <taxon>Mycenaceae</taxon>
        <taxon>Mycena</taxon>
    </lineage>
</organism>
<evidence type="ECO:0000256" key="1">
    <source>
        <dbReference type="SAM" id="MobiDB-lite"/>
    </source>
</evidence>
<name>A0A8H6Y020_9AGAR</name>
<feature type="compositionally biased region" description="Low complexity" evidence="1">
    <location>
        <begin position="43"/>
        <end position="62"/>
    </location>
</feature>
<reference evidence="2" key="1">
    <citation type="submission" date="2020-05" db="EMBL/GenBank/DDBJ databases">
        <title>Mycena genomes resolve the evolution of fungal bioluminescence.</title>
        <authorList>
            <person name="Tsai I.J."/>
        </authorList>
    </citation>
    <scope>NUCLEOTIDE SEQUENCE</scope>
    <source>
        <strain evidence="2">CCC161011</strain>
    </source>
</reference>
<feature type="compositionally biased region" description="Polar residues" evidence="1">
    <location>
        <begin position="1"/>
        <end position="25"/>
    </location>
</feature>
<protein>
    <submittedName>
        <fullName evidence="2">Uncharacterized protein</fullName>
    </submittedName>
</protein>
<feature type="region of interest" description="Disordered" evidence="1">
    <location>
        <begin position="1"/>
        <end position="107"/>
    </location>
</feature>
<dbReference type="Proteomes" id="UP000620124">
    <property type="component" value="Unassembled WGS sequence"/>
</dbReference>